<evidence type="ECO:0000313" key="3">
    <source>
        <dbReference type="EnsemblMetazoa" id="CJA42480.1"/>
    </source>
</evidence>
<organism evidence="3 4">
    <name type="scientific">Caenorhabditis japonica</name>
    <dbReference type="NCBI Taxonomy" id="281687"/>
    <lineage>
        <taxon>Eukaryota</taxon>
        <taxon>Metazoa</taxon>
        <taxon>Ecdysozoa</taxon>
        <taxon>Nematoda</taxon>
        <taxon>Chromadorea</taxon>
        <taxon>Rhabditida</taxon>
        <taxon>Rhabditina</taxon>
        <taxon>Rhabditomorpha</taxon>
        <taxon>Rhabditoidea</taxon>
        <taxon>Rhabditidae</taxon>
        <taxon>Peloderinae</taxon>
        <taxon>Caenorhabditis</taxon>
    </lineage>
</organism>
<dbReference type="GO" id="GO:0030687">
    <property type="term" value="C:preribosome, large subunit precursor"/>
    <property type="evidence" value="ECO:0007669"/>
    <property type="project" value="TreeGrafter"/>
</dbReference>
<protein>
    <submittedName>
        <fullName evidence="3">Uncharacterized protein</fullName>
    </submittedName>
</protein>
<reference evidence="4" key="1">
    <citation type="submission" date="2010-08" db="EMBL/GenBank/DDBJ databases">
        <authorList>
            <consortium name="Caenorhabditis japonica Sequencing Consortium"/>
            <person name="Wilson R.K."/>
        </authorList>
    </citation>
    <scope>NUCLEOTIDE SEQUENCE [LARGE SCALE GENOMIC DNA]</scope>
    <source>
        <strain evidence="4">DF5081</strain>
    </source>
</reference>
<dbReference type="GO" id="GO:0000027">
    <property type="term" value="P:ribosomal large subunit assembly"/>
    <property type="evidence" value="ECO:0007669"/>
    <property type="project" value="TreeGrafter"/>
</dbReference>
<name>A0A8R1ISP9_CAEJA</name>
<reference evidence="3" key="2">
    <citation type="submission" date="2022-06" db="UniProtKB">
        <authorList>
            <consortium name="EnsemblMetazoa"/>
        </authorList>
    </citation>
    <scope>IDENTIFICATION</scope>
    <source>
        <strain evidence="3">DF5081</strain>
    </source>
</reference>
<accession>A0A8R1ISP9</accession>
<keyword evidence="1" id="KW-0547">Nucleotide-binding</keyword>
<sequence length="700" mass="80205">MFCGRKLSLLRKFVSFLDISMPFVAGLLLVEISFNEIALQWQHEAKRLHATASSAFPRFLQTLPSTSGLISNEVSSWAVRDGSPMPLQLKSAIMRRKLAQIKTDDPSAIIEIQWTRGQWKKWYEKNVAKAEQKDFLYRTKTEEEKDEMDVEEFFANHEQDTQILPDSEISMLLESIERRHSSLVDDKCRKASDERYEMAIVWMRYVMSEVGVIPSDETSWSQCVDGDQKLFEILASHEGLSDDGDGEDTKVIDVYRNSSIRECRRAAIILERLSARTKQVMERWPEVVALKIIITTIDEFFTVSVSTPQIKIATQIENLVEVCEQWEMMADRENSLRDPLGELRKLLVEWKKMEVRCWSSLVSKCESEAKQRAQLVAFPLFESLFEASTPEMEAAIIPMSIEWMHNATLVDFSTRVVTVQSLSRWARIAGKEVLATQLESASRHFGIFVGKVEQRLKEAREPAENSLKDYLKVVKYNDLNLWNIKVSSTKAHAKLYKIVRRFKDAVNVELNEDFGVLQKIDGWTKKVYEQNENAEQKDVGEELAKRIRQATSFASKIGEKVSILCETTAIEELSEQTKTADEAIRTMINYIGEDEEKEKQQGYARNSRQRQIAMVIKEAQAIGLNARKAVLLNQESINKRSIIEVLSHGDCEKEIRICASGRNIVIQKANKIDQQVGVSTRKHLSGMLEMNSPHLKLSVY</sequence>
<evidence type="ECO:0000256" key="2">
    <source>
        <dbReference type="ARBA" id="ARBA00022840"/>
    </source>
</evidence>
<proteinExistence type="predicted"/>
<dbReference type="GO" id="GO:0005524">
    <property type="term" value="F:ATP binding"/>
    <property type="evidence" value="ECO:0007669"/>
    <property type="project" value="UniProtKB-KW"/>
</dbReference>
<keyword evidence="2" id="KW-0067">ATP-binding</keyword>
<dbReference type="PANTHER" id="PTHR48103:SF2">
    <property type="entry name" value="MIDASIN"/>
    <property type="match status" value="1"/>
</dbReference>
<dbReference type="AlphaFoldDB" id="A0A8R1ISP9"/>
<dbReference type="PANTHER" id="PTHR48103">
    <property type="entry name" value="MIDASIN-RELATED"/>
    <property type="match status" value="1"/>
</dbReference>
<keyword evidence="4" id="KW-1185">Reference proteome</keyword>
<dbReference type="EnsemblMetazoa" id="CJA42480.1">
    <property type="protein sequence ID" value="CJA42480.1"/>
    <property type="gene ID" value="WBGene00218328"/>
</dbReference>
<dbReference type="GO" id="GO:0005634">
    <property type="term" value="C:nucleus"/>
    <property type="evidence" value="ECO:0007669"/>
    <property type="project" value="TreeGrafter"/>
</dbReference>
<evidence type="ECO:0000313" key="4">
    <source>
        <dbReference type="Proteomes" id="UP000005237"/>
    </source>
</evidence>
<dbReference type="GO" id="GO:0000055">
    <property type="term" value="P:ribosomal large subunit export from nucleus"/>
    <property type="evidence" value="ECO:0007669"/>
    <property type="project" value="TreeGrafter"/>
</dbReference>
<evidence type="ECO:0000256" key="1">
    <source>
        <dbReference type="ARBA" id="ARBA00022741"/>
    </source>
</evidence>
<dbReference type="Proteomes" id="UP000005237">
    <property type="component" value="Unassembled WGS sequence"/>
</dbReference>